<dbReference type="RefSeq" id="WP_311682575.1">
    <property type="nucleotide sequence ID" value="NZ_JAVRHM010000004.1"/>
</dbReference>
<name>A0ABU3DZP1_9FLAO</name>
<feature type="transmembrane region" description="Helical" evidence="1">
    <location>
        <begin position="250"/>
        <end position="270"/>
    </location>
</feature>
<evidence type="ECO:0008006" key="4">
    <source>
        <dbReference type="Google" id="ProtNLM"/>
    </source>
</evidence>
<feature type="transmembrane region" description="Helical" evidence="1">
    <location>
        <begin position="98"/>
        <end position="117"/>
    </location>
</feature>
<evidence type="ECO:0000313" key="2">
    <source>
        <dbReference type="EMBL" id="MDT0689213.1"/>
    </source>
</evidence>
<feature type="transmembrane region" description="Helical" evidence="1">
    <location>
        <begin position="73"/>
        <end position="92"/>
    </location>
</feature>
<comment type="caution">
    <text evidence="2">The sequence shown here is derived from an EMBL/GenBank/DDBJ whole genome shotgun (WGS) entry which is preliminary data.</text>
</comment>
<feature type="transmembrane region" description="Helical" evidence="1">
    <location>
        <begin position="223"/>
        <end position="241"/>
    </location>
</feature>
<organism evidence="2 3">
    <name type="scientific">Autumnicola patrickiae</name>
    <dbReference type="NCBI Taxonomy" id="3075591"/>
    <lineage>
        <taxon>Bacteria</taxon>
        <taxon>Pseudomonadati</taxon>
        <taxon>Bacteroidota</taxon>
        <taxon>Flavobacteriia</taxon>
        <taxon>Flavobacteriales</taxon>
        <taxon>Flavobacteriaceae</taxon>
        <taxon>Autumnicola</taxon>
    </lineage>
</organism>
<feature type="transmembrane region" description="Helical" evidence="1">
    <location>
        <begin position="41"/>
        <end position="61"/>
    </location>
</feature>
<evidence type="ECO:0000256" key="1">
    <source>
        <dbReference type="SAM" id="Phobius"/>
    </source>
</evidence>
<keyword evidence="1" id="KW-1133">Transmembrane helix</keyword>
<keyword evidence="1" id="KW-0812">Transmembrane</keyword>
<keyword evidence="3" id="KW-1185">Reference proteome</keyword>
<dbReference type="EMBL" id="JAVRHM010000004">
    <property type="protein sequence ID" value="MDT0689213.1"/>
    <property type="molecule type" value="Genomic_DNA"/>
</dbReference>
<feature type="transmembrane region" description="Helical" evidence="1">
    <location>
        <begin position="153"/>
        <end position="174"/>
    </location>
</feature>
<feature type="transmembrane region" description="Helical" evidence="1">
    <location>
        <begin position="202"/>
        <end position="217"/>
    </location>
</feature>
<sequence length="274" mass="31277">MSFLKNSIDLYISSSIHVSLAVVSLSVITFLEFGMAPDYDLLFFIFFGTITGYNFVKYAGIAKLKHLSLTRNLRIIQVFSLFCFLAEIYFFLIQSIEVIVLAIVLGLFTLFYAVPFLGRKRNLRSLSGIKIFVIALSWAGATVLLPAMTSMDFLLWDVVVEFLQRLLLVVVLMLPFEIRDLKYDLAALSTLPQQIGVKRTKILGYALLSIILVLEFFQENFMWINFLTLGLTLFILGGFLLKSKIDQHPYFASLWVESVPVIWLVVLLLLRNFV</sequence>
<feature type="transmembrane region" description="Helical" evidence="1">
    <location>
        <begin position="12"/>
        <end position="35"/>
    </location>
</feature>
<dbReference type="Proteomes" id="UP001261624">
    <property type="component" value="Unassembled WGS sequence"/>
</dbReference>
<feature type="transmembrane region" description="Helical" evidence="1">
    <location>
        <begin position="129"/>
        <end position="147"/>
    </location>
</feature>
<reference evidence="2 3" key="1">
    <citation type="submission" date="2023-09" db="EMBL/GenBank/DDBJ databases">
        <authorList>
            <person name="Rey-Velasco X."/>
        </authorList>
    </citation>
    <scope>NUCLEOTIDE SEQUENCE [LARGE SCALE GENOMIC DNA]</scope>
    <source>
        <strain evidence="2 3">F188</strain>
    </source>
</reference>
<accession>A0ABU3DZP1</accession>
<evidence type="ECO:0000313" key="3">
    <source>
        <dbReference type="Proteomes" id="UP001261624"/>
    </source>
</evidence>
<proteinExistence type="predicted"/>
<keyword evidence="1" id="KW-0472">Membrane</keyword>
<gene>
    <name evidence="2" type="ORF">RM549_05415</name>
</gene>
<protein>
    <recommendedName>
        <fullName evidence="4">Prenyltransferase</fullName>
    </recommendedName>
</protein>